<dbReference type="SUPFAM" id="SSF81321">
    <property type="entry name" value="Family A G protein-coupled receptor-like"/>
    <property type="match status" value="1"/>
</dbReference>
<dbReference type="HOGENOM" id="CLU_006130_0_1_1"/>
<dbReference type="PANTHER" id="PTHR24372:SF77">
    <property type="entry name" value="G-PROTEIN COUPLED RECEPTORS FAMILY 1 PROFILE DOMAIN-CONTAINING PROTEIN"/>
    <property type="match status" value="1"/>
</dbReference>
<evidence type="ECO:0000256" key="1">
    <source>
        <dbReference type="ARBA" id="ARBA00004370"/>
    </source>
</evidence>
<dbReference type="InterPro" id="IPR017452">
    <property type="entry name" value="GPCR_Rhodpsn_7TM"/>
</dbReference>
<keyword evidence="6 7" id="KW-0472">Membrane</keyword>
<evidence type="ECO:0000256" key="7">
    <source>
        <dbReference type="SAM" id="Phobius"/>
    </source>
</evidence>
<feature type="transmembrane region" description="Helical" evidence="7">
    <location>
        <begin position="34"/>
        <end position="59"/>
    </location>
</feature>
<dbReference type="GO" id="GO:0009755">
    <property type="term" value="P:hormone-mediated signaling pathway"/>
    <property type="evidence" value="ECO:0007669"/>
    <property type="project" value="TreeGrafter"/>
</dbReference>
<keyword evidence="4" id="KW-0677">Repeat</keyword>
<dbReference type="PROSITE" id="PS50262">
    <property type="entry name" value="G_PROTEIN_RECEP_F1_2"/>
    <property type="match status" value="1"/>
</dbReference>
<evidence type="ECO:0000256" key="6">
    <source>
        <dbReference type="ARBA" id="ARBA00023136"/>
    </source>
</evidence>
<dbReference type="Gene3D" id="1.20.1070.10">
    <property type="entry name" value="Rhodopsin 7-helix transmembrane proteins"/>
    <property type="match status" value="1"/>
</dbReference>
<dbReference type="PRINTS" id="PR00237">
    <property type="entry name" value="GPCRRHODOPSN"/>
</dbReference>
<dbReference type="STRING" id="51511.ENSCSAVP00000011885"/>
<keyword evidence="5 7" id="KW-1133">Transmembrane helix</keyword>
<feature type="transmembrane region" description="Helical" evidence="7">
    <location>
        <begin position="208"/>
        <end position="231"/>
    </location>
</feature>
<feature type="transmembrane region" description="Helical" evidence="7">
    <location>
        <begin position="80"/>
        <end position="102"/>
    </location>
</feature>
<reference evidence="9" key="2">
    <citation type="submission" date="2025-08" db="UniProtKB">
        <authorList>
            <consortium name="Ensembl"/>
        </authorList>
    </citation>
    <scope>IDENTIFICATION</scope>
</reference>
<dbReference type="Proteomes" id="UP000007875">
    <property type="component" value="Unassembled WGS sequence"/>
</dbReference>
<dbReference type="InParanoid" id="H2Z2S3"/>
<proteinExistence type="predicted"/>
<dbReference type="GO" id="GO:0005886">
    <property type="term" value="C:plasma membrane"/>
    <property type="evidence" value="ECO:0007669"/>
    <property type="project" value="TreeGrafter"/>
</dbReference>
<evidence type="ECO:0000256" key="4">
    <source>
        <dbReference type="ARBA" id="ARBA00022737"/>
    </source>
</evidence>
<dbReference type="PANTHER" id="PTHR24372">
    <property type="entry name" value="GLYCOPROTEIN HORMONE RECEPTOR"/>
    <property type="match status" value="1"/>
</dbReference>
<dbReference type="eggNOG" id="KOG2087">
    <property type="taxonomic scope" value="Eukaryota"/>
</dbReference>
<dbReference type="GeneTree" id="ENSGT00940000163045"/>
<feature type="transmembrane region" description="Helical" evidence="7">
    <location>
        <begin position="164"/>
        <end position="188"/>
    </location>
</feature>
<dbReference type="GO" id="GO:0008528">
    <property type="term" value="F:G protein-coupled peptide receptor activity"/>
    <property type="evidence" value="ECO:0007669"/>
    <property type="project" value="TreeGrafter"/>
</dbReference>
<feature type="transmembrane region" description="Helical" evidence="7">
    <location>
        <begin position="287"/>
        <end position="307"/>
    </location>
</feature>
<evidence type="ECO:0000259" key="8">
    <source>
        <dbReference type="PROSITE" id="PS50262"/>
    </source>
</evidence>
<sequence length="308" mass="34861">DGVFDCNDFSDECPPNDRNISSVHRMINELPLQISMWVMMILAFVGNLVVITRTIHELWIMLRRSSSNLNKIKLSHKIMVLNLSVGDILMAFYLCIVVAKSVEFSESYCRHKLEWLSSPVCSLAGVLAMLSSQSTVLIMSLMTTYRLYGVLRPFRNETTSIKTLIGILILLWLVALLLAILPLKFVVTPTKLIVFSLYSNENGASSKFTISVILIDLLLFVYLFVGYVVIYRATMTSKLPKTDVRSREDRAMWIRIASLILTDFVCWVPICLMSLLSYGGVALPDVVYAFTATILFPINSVFNPWLYS</sequence>
<evidence type="ECO:0000256" key="5">
    <source>
        <dbReference type="ARBA" id="ARBA00022989"/>
    </source>
</evidence>
<dbReference type="GO" id="GO:0007189">
    <property type="term" value="P:adenylate cyclase-activating G protein-coupled receptor signaling pathway"/>
    <property type="evidence" value="ECO:0007669"/>
    <property type="project" value="TreeGrafter"/>
</dbReference>
<evidence type="ECO:0000313" key="10">
    <source>
        <dbReference type="Proteomes" id="UP000007875"/>
    </source>
</evidence>
<protein>
    <recommendedName>
        <fullName evidence="8">G-protein coupled receptors family 1 profile domain-containing protein</fullName>
    </recommendedName>
</protein>
<reference evidence="9" key="3">
    <citation type="submission" date="2025-09" db="UniProtKB">
        <authorList>
            <consortium name="Ensembl"/>
        </authorList>
    </citation>
    <scope>IDENTIFICATION</scope>
</reference>
<keyword evidence="2" id="KW-0433">Leucine-rich repeat</keyword>
<organism evidence="9 10">
    <name type="scientific">Ciona savignyi</name>
    <name type="common">Pacific transparent sea squirt</name>
    <dbReference type="NCBI Taxonomy" id="51511"/>
    <lineage>
        <taxon>Eukaryota</taxon>
        <taxon>Metazoa</taxon>
        <taxon>Chordata</taxon>
        <taxon>Tunicata</taxon>
        <taxon>Ascidiacea</taxon>
        <taxon>Phlebobranchia</taxon>
        <taxon>Cionidae</taxon>
        <taxon>Ciona</taxon>
    </lineage>
</organism>
<name>H2Z2S3_CIOSA</name>
<dbReference type="Ensembl" id="ENSCSAVT00000012023.1">
    <property type="protein sequence ID" value="ENSCSAVP00000011885.1"/>
    <property type="gene ID" value="ENSCSAVG00000006978.1"/>
</dbReference>
<dbReference type="Pfam" id="PF00001">
    <property type="entry name" value="7tm_1"/>
    <property type="match status" value="1"/>
</dbReference>
<evidence type="ECO:0000256" key="3">
    <source>
        <dbReference type="ARBA" id="ARBA00022692"/>
    </source>
</evidence>
<dbReference type="InterPro" id="IPR000276">
    <property type="entry name" value="GPCR_Rhodpsn"/>
</dbReference>
<feature type="transmembrane region" description="Helical" evidence="7">
    <location>
        <begin position="122"/>
        <end position="143"/>
    </location>
</feature>
<keyword evidence="10" id="KW-1185">Reference proteome</keyword>
<evidence type="ECO:0000313" key="9">
    <source>
        <dbReference type="Ensembl" id="ENSCSAVP00000011885.1"/>
    </source>
</evidence>
<comment type="subcellular location">
    <subcellularLocation>
        <location evidence="1">Membrane</location>
    </subcellularLocation>
</comment>
<keyword evidence="3 7" id="KW-0812">Transmembrane</keyword>
<feature type="transmembrane region" description="Helical" evidence="7">
    <location>
        <begin position="252"/>
        <end position="275"/>
    </location>
</feature>
<dbReference type="AlphaFoldDB" id="H2Z2S3"/>
<reference evidence="10" key="1">
    <citation type="submission" date="2003-08" db="EMBL/GenBank/DDBJ databases">
        <authorList>
            <person name="Birren B."/>
            <person name="Nusbaum C."/>
            <person name="Abebe A."/>
            <person name="Abouelleil A."/>
            <person name="Adekoya E."/>
            <person name="Ait-zahra M."/>
            <person name="Allen N."/>
            <person name="Allen T."/>
            <person name="An P."/>
            <person name="Anderson M."/>
            <person name="Anderson S."/>
            <person name="Arachchi H."/>
            <person name="Armbruster J."/>
            <person name="Bachantsang P."/>
            <person name="Baldwin J."/>
            <person name="Barry A."/>
            <person name="Bayul T."/>
            <person name="Blitshsteyn B."/>
            <person name="Bloom T."/>
            <person name="Blye J."/>
            <person name="Boguslavskiy L."/>
            <person name="Borowsky M."/>
            <person name="Boukhgalter B."/>
            <person name="Brunache A."/>
            <person name="Butler J."/>
            <person name="Calixte N."/>
            <person name="Calvo S."/>
            <person name="Camarata J."/>
            <person name="Campo K."/>
            <person name="Chang J."/>
            <person name="Cheshatsang Y."/>
            <person name="Citroen M."/>
            <person name="Collymore A."/>
            <person name="Considine T."/>
            <person name="Cook A."/>
            <person name="Cooke P."/>
            <person name="Corum B."/>
            <person name="Cuomo C."/>
            <person name="David R."/>
            <person name="Dawoe T."/>
            <person name="Degray S."/>
            <person name="Dodge S."/>
            <person name="Dooley K."/>
            <person name="Dorje P."/>
            <person name="Dorjee K."/>
            <person name="Dorris L."/>
            <person name="Duffey N."/>
            <person name="Dupes A."/>
            <person name="Elkins T."/>
            <person name="Engels R."/>
            <person name="Erickson J."/>
            <person name="Farina A."/>
            <person name="Faro S."/>
            <person name="Ferreira P."/>
            <person name="Fischer H."/>
            <person name="Fitzgerald M."/>
            <person name="Foley K."/>
            <person name="Gage D."/>
            <person name="Galagan J."/>
            <person name="Gearin G."/>
            <person name="Gnerre S."/>
            <person name="Gnirke A."/>
            <person name="Goyette A."/>
            <person name="Graham J."/>
            <person name="Grandbois E."/>
            <person name="Gyaltsen K."/>
            <person name="Hafez N."/>
            <person name="Hagopian D."/>
            <person name="Hagos B."/>
            <person name="Hall J."/>
            <person name="Hatcher B."/>
            <person name="Heller A."/>
            <person name="Higgins H."/>
            <person name="Honan T."/>
            <person name="Horn A."/>
            <person name="Houde N."/>
            <person name="Hughes L."/>
            <person name="Hulme W."/>
            <person name="Husby E."/>
            <person name="Iliev I."/>
            <person name="Jaffe D."/>
            <person name="Jones C."/>
            <person name="Kamal M."/>
            <person name="Kamat A."/>
            <person name="Kamvysselis M."/>
            <person name="Karlsson E."/>
            <person name="Kells C."/>
            <person name="Kieu A."/>
            <person name="Kisner P."/>
            <person name="Kodira C."/>
            <person name="Kulbokas E."/>
            <person name="Labutti K."/>
            <person name="Lama D."/>
            <person name="Landers T."/>
            <person name="Leger J."/>
            <person name="Levine S."/>
            <person name="Lewis D."/>
            <person name="Lewis T."/>
            <person name="Lindblad-toh K."/>
            <person name="Liu X."/>
            <person name="Lokyitsang T."/>
            <person name="Lokyitsang Y."/>
            <person name="Lucien O."/>
            <person name="Lui A."/>
            <person name="Ma L.J."/>
            <person name="Mabbitt R."/>
            <person name="Macdonald J."/>
            <person name="Maclean C."/>
            <person name="Major J."/>
            <person name="Manning J."/>
            <person name="Marabella R."/>
            <person name="Maru K."/>
            <person name="Matthews C."/>
            <person name="Mauceli E."/>
            <person name="Mccarthy M."/>
            <person name="Mcdonough S."/>
            <person name="Mcghee T."/>
            <person name="Meldrim J."/>
            <person name="Meneus L."/>
            <person name="Mesirov J."/>
            <person name="Mihalev A."/>
            <person name="Mihova T."/>
            <person name="Mikkelsen T."/>
            <person name="Mlenga V."/>
            <person name="Moru K."/>
            <person name="Mozes J."/>
            <person name="Mulrain L."/>
            <person name="Munson G."/>
            <person name="Naylor J."/>
            <person name="Newes C."/>
            <person name="Nguyen C."/>
            <person name="Nguyen N."/>
            <person name="Nguyen T."/>
            <person name="Nicol R."/>
            <person name="Nielsen C."/>
            <person name="Nizzari M."/>
            <person name="Norbu C."/>
            <person name="Norbu N."/>
            <person name="O'donnell P."/>
            <person name="Okoawo O."/>
            <person name="O'leary S."/>
            <person name="Omotosho B."/>
            <person name="O'neill K."/>
            <person name="Osman S."/>
            <person name="Parker S."/>
            <person name="Perrin D."/>
            <person name="Phunkhang P."/>
            <person name="Piqani B."/>
            <person name="Purcell S."/>
            <person name="Rachupka T."/>
            <person name="Ramasamy U."/>
            <person name="Rameau R."/>
            <person name="Ray V."/>
            <person name="Raymond C."/>
            <person name="Retta R."/>
            <person name="Richardson S."/>
            <person name="Rise C."/>
            <person name="Rodriguez J."/>
            <person name="Rogers J."/>
            <person name="Rogov P."/>
            <person name="Rutman M."/>
            <person name="Schupbach R."/>
            <person name="Seaman C."/>
            <person name="Settipalli S."/>
            <person name="Sharpe T."/>
            <person name="Sheridan J."/>
            <person name="Sherpa N."/>
            <person name="Shi J."/>
            <person name="Smirnov S."/>
            <person name="Smith C."/>
            <person name="Sougnez C."/>
            <person name="Spencer B."/>
            <person name="Stalker J."/>
            <person name="Stange-thomann N."/>
            <person name="Stavropoulos S."/>
            <person name="Stetson K."/>
            <person name="Stone C."/>
            <person name="Stone S."/>
            <person name="Stubbs M."/>
            <person name="Talamas J."/>
            <person name="Tchuinga P."/>
            <person name="Tenzing P."/>
            <person name="Tesfaye S."/>
            <person name="Theodore J."/>
            <person name="Thoulutsang Y."/>
            <person name="Topham K."/>
            <person name="Towey S."/>
            <person name="Tsamla T."/>
            <person name="Tsomo N."/>
            <person name="Vallee D."/>
            <person name="Vassiliev H."/>
            <person name="Venkataraman V."/>
            <person name="Vinson J."/>
            <person name="Vo A."/>
            <person name="Wade C."/>
            <person name="Wang S."/>
            <person name="Wangchuk T."/>
            <person name="Wangdi T."/>
            <person name="Whittaker C."/>
            <person name="Wilkinson J."/>
            <person name="Wu Y."/>
            <person name="Wyman D."/>
            <person name="Yadav S."/>
            <person name="Yang S."/>
            <person name="Yang X."/>
            <person name="Yeager S."/>
            <person name="Yee E."/>
            <person name="Young G."/>
            <person name="Zainoun J."/>
            <person name="Zembeck L."/>
            <person name="Zimmer A."/>
            <person name="Zody M."/>
            <person name="Lander E."/>
        </authorList>
    </citation>
    <scope>NUCLEOTIDE SEQUENCE [LARGE SCALE GENOMIC DNA]</scope>
</reference>
<accession>H2Z2S3</accession>
<feature type="domain" description="G-protein coupled receptors family 1 profile" evidence="8">
    <location>
        <begin position="46"/>
        <end position="307"/>
    </location>
</feature>
<evidence type="ECO:0000256" key="2">
    <source>
        <dbReference type="ARBA" id="ARBA00022614"/>
    </source>
</evidence>
<dbReference type="OMA" id="TIHELWI"/>